<feature type="non-terminal residue" evidence="7">
    <location>
        <position position="244"/>
    </location>
</feature>
<gene>
    <name evidence="7" type="primary">pol_3021</name>
    <name evidence="7" type="ORF">AVEN_250586_1</name>
</gene>
<reference evidence="7 8" key="1">
    <citation type="journal article" date="2019" name="Sci. Rep.">
        <title>Orb-weaving spider Araneus ventricosus genome elucidates the spidroin gene catalogue.</title>
        <authorList>
            <person name="Kono N."/>
            <person name="Nakamura H."/>
            <person name="Ohtoshi R."/>
            <person name="Moran D.A.P."/>
            <person name="Shinohara A."/>
            <person name="Yoshida Y."/>
            <person name="Fujiwara M."/>
            <person name="Mori M."/>
            <person name="Tomita M."/>
            <person name="Arakawa K."/>
        </authorList>
    </citation>
    <scope>NUCLEOTIDE SEQUENCE [LARGE SCALE GENOMIC DNA]</scope>
</reference>
<name>A0A4Y1ZPY9_ARAVE</name>
<dbReference type="CDD" id="cd09274">
    <property type="entry name" value="RNase_HI_RT_Ty3"/>
    <property type="match status" value="1"/>
</dbReference>
<dbReference type="Gene3D" id="3.30.70.270">
    <property type="match status" value="1"/>
</dbReference>
<proteinExistence type="predicted"/>
<accession>A0A4Y1ZPY9</accession>
<dbReference type="Gene3D" id="3.10.20.370">
    <property type="match status" value="1"/>
</dbReference>
<comment type="caution">
    <text evidence="7">The sequence shown here is derived from an EMBL/GenBank/DDBJ whole genome shotgun (WGS) entry which is preliminary data.</text>
</comment>
<evidence type="ECO:0000259" key="6">
    <source>
        <dbReference type="Pfam" id="PF17919"/>
    </source>
</evidence>
<dbReference type="Proteomes" id="UP000499080">
    <property type="component" value="Unassembled WGS sequence"/>
</dbReference>
<organism evidence="7 8">
    <name type="scientific">Araneus ventricosus</name>
    <name type="common">Orbweaver spider</name>
    <name type="synonym">Epeira ventricosa</name>
    <dbReference type="NCBI Taxonomy" id="182803"/>
    <lineage>
        <taxon>Eukaryota</taxon>
        <taxon>Metazoa</taxon>
        <taxon>Ecdysozoa</taxon>
        <taxon>Arthropoda</taxon>
        <taxon>Chelicerata</taxon>
        <taxon>Arachnida</taxon>
        <taxon>Araneae</taxon>
        <taxon>Araneomorphae</taxon>
        <taxon>Entelegynae</taxon>
        <taxon>Araneoidea</taxon>
        <taxon>Araneidae</taxon>
        <taxon>Araneus</taxon>
    </lineage>
</organism>
<keyword evidence="4" id="KW-0695">RNA-directed DNA polymerase</keyword>
<dbReference type="InterPro" id="IPR043128">
    <property type="entry name" value="Rev_trsase/Diguanyl_cyclase"/>
</dbReference>
<keyword evidence="1" id="KW-0808">Transferase</keyword>
<keyword evidence="8" id="KW-1185">Reference proteome</keyword>
<dbReference type="InterPro" id="IPR041577">
    <property type="entry name" value="RT_RNaseH_2"/>
</dbReference>
<evidence type="ECO:0000256" key="4">
    <source>
        <dbReference type="ARBA" id="ARBA00022918"/>
    </source>
</evidence>
<dbReference type="PANTHER" id="PTHR37984:SF5">
    <property type="entry name" value="PROTEIN NYNRIN-LIKE"/>
    <property type="match status" value="1"/>
</dbReference>
<keyword evidence="5" id="KW-0511">Multifunctional enzyme</keyword>
<keyword evidence="3" id="KW-0255">Endonuclease</keyword>
<protein>
    <submittedName>
        <fullName evidence="7">Retrovirus-related Pol polyprotein from transposon 17.6</fullName>
    </submittedName>
</protein>
<keyword evidence="1" id="KW-0548">Nucleotidyltransferase</keyword>
<keyword evidence="3" id="KW-0378">Hydrolase</keyword>
<dbReference type="GO" id="GO:0004519">
    <property type="term" value="F:endonuclease activity"/>
    <property type="evidence" value="ECO:0007669"/>
    <property type="project" value="UniProtKB-KW"/>
</dbReference>
<dbReference type="GO" id="GO:0003964">
    <property type="term" value="F:RNA-directed DNA polymerase activity"/>
    <property type="evidence" value="ECO:0007669"/>
    <property type="project" value="UniProtKB-KW"/>
</dbReference>
<dbReference type="InterPro" id="IPR050951">
    <property type="entry name" value="Retrovirus_Pol_polyprotein"/>
</dbReference>
<dbReference type="FunFam" id="3.10.20.370:FF:000001">
    <property type="entry name" value="Retrovirus-related Pol polyprotein from transposon 17.6-like protein"/>
    <property type="match status" value="1"/>
</dbReference>
<evidence type="ECO:0000256" key="1">
    <source>
        <dbReference type="ARBA" id="ARBA00022695"/>
    </source>
</evidence>
<sequence>MFNFYKCFIPKAAHIFAPIVQFLEGHTGIKKSRSRVRKSSEQLKWNENAEQVFIAAKNAIDEATLLRHPIPGAQLSLWVDASDVAVGGTLSQLSQGQFEPIAFFSMKLNKSQRKWSTYDRDLFSIYSAIKKFKHMLEGREFQIYTDQKPLTLFAFKQNPDKCSPRQLRHLDFISQYSTDIRHVQGSKNVVADSLSRIELNSITKSPFLSFSELAEAQQNDPETLKLLQEKSSSLQLALTPCLST</sequence>
<evidence type="ECO:0000313" key="7">
    <source>
        <dbReference type="EMBL" id="GBL61554.1"/>
    </source>
</evidence>
<feature type="domain" description="Reverse transcriptase/retrotransposon-derived protein RNase H-like" evidence="6">
    <location>
        <begin position="45"/>
        <end position="143"/>
    </location>
</feature>
<evidence type="ECO:0000256" key="3">
    <source>
        <dbReference type="ARBA" id="ARBA00022759"/>
    </source>
</evidence>
<evidence type="ECO:0000313" key="8">
    <source>
        <dbReference type="Proteomes" id="UP000499080"/>
    </source>
</evidence>
<dbReference type="AlphaFoldDB" id="A0A4Y1ZPY9"/>
<keyword evidence="2" id="KW-0540">Nuclease</keyword>
<dbReference type="OrthoDB" id="10055717at2759"/>
<evidence type="ECO:0000256" key="5">
    <source>
        <dbReference type="ARBA" id="ARBA00023268"/>
    </source>
</evidence>
<evidence type="ECO:0000256" key="2">
    <source>
        <dbReference type="ARBA" id="ARBA00022722"/>
    </source>
</evidence>
<dbReference type="SUPFAM" id="SSF56672">
    <property type="entry name" value="DNA/RNA polymerases"/>
    <property type="match status" value="1"/>
</dbReference>
<dbReference type="PANTHER" id="PTHR37984">
    <property type="entry name" value="PROTEIN CBG26694"/>
    <property type="match status" value="1"/>
</dbReference>
<dbReference type="Pfam" id="PF17919">
    <property type="entry name" value="RT_RNaseH_2"/>
    <property type="match status" value="1"/>
</dbReference>
<dbReference type="InterPro" id="IPR043502">
    <property type="entry name" value="DNA/RNA_pol_sf"/>
</dbReference>
<dbReference type="EMBL" id="BGPR01227331">
    <property type="protein sequence ID" value="GBL61554.1"/>
    <property type="molecule type" value="Genomic_DNA"/>
</dbReference>